<dbReference type="EC" id="1.1.1.-" evidence="3"/>
<dbReference type="InterPro" id="IPR002347">
    <property type="entry name" value="SDR_fam"/>
</dbReference>
<dbReference type="RefSeq" id="WP_273939291.1">
    <property type="nucleotide sequence ID" value="NZ_CP097263.1"/>
</dbReference>
<dbReference type="Proteomes" id="UP001589810">
    <property type="component" value="Unassembled WGS sequence"/>
</dbReference>
<dbReference type="Pfam" id="PF00106">
    <property type="entry name" value="adh_short"/>
    <property type="match status" value="1"/>
</dbReference>
<comment type="similarity">
    <text evidence="1">Belongs to the short-chain dehydrogenases/reductases (SDR) family.</text>
</comment>
<dbReference type="PANTHER" id="PTHR43180">
    <property type="entry name" value="3-OXOACYL-(ACYL-CARRIER-PROTEIN) REDUCTASE (AFU_ORTHOLOGUE AFUA_6G11210)"/>
    <property type="match status" value="1"/>
</dbReference>
<protein>
    <submittedName>
        <fullName evidence="3">SDR family NAD(P)-dependent oxidoreductase</fullName>
        <ecNumber evidence="3">1.1.1.-</ecNumber>
    </submittedName>
</protein>
<name>A0ABV6MK13_9PSEU</name>
<dbReference type="PROSITE" id="PS00061">
    <property type="entry name" value="ADH_SHORT"/>
    <property type="match status" value="1"/>
</dbReference>
<dbReference type="InterPro" id="IPR020904">
    <property type="entry name" value="Sc_DH/Rdtase_CS"/>
</dbReference>
<dbReference type="Gene3D" id="3.40.50.720">
    <property type="entry name" value="NAD(P)-binding Rossmann-like Domain"/>
    <property type="match status" value="1"/>
</dbReference>
<evidence type="ECO:0000256" key="1">
    <source>
        <dbReference type="ARBA" id="ARBA00006484"/>
    </source>
</evidence>
<comment type="caution">
    <text evidence="3">The sequence shown here is derived from an EMBL/GenBank/DDBJ whole genome shotgun (WGS) entry which is preliminary data.</text>
</comment>
<reference evidence="3 4" key="1">
    <citation type="submission" date="2024-09" db="EMBL/GenBank/DDBJ databases">
        <authorList>
            <person name="Sun Q."/>
            <person name="Mori K."/>
        </authorList>
    </citation>
    <scope>NUCLEOTIDE SEQUENCE [LARGE SCALE GENOMIC DNA]</scope>
    <source>
        <strain evidence="3 4">TBRC 1432</strain>
    </source>
</reference>
<accession>A0ABV6MK13</accession>
<organism evidence="3 4">
    <name type="scientific">Kutzneria chonburiensis</name>
    <dbReference type="NCBI Taxonomy" id="1483604"/>
    <lineage>
        <taxon>Bacteria</taxon>
        <taxon>Bacillati</taxon>
        <taxon>Actinomycetota</taxon>
        <taxon>Actinomycetes</taxon>
        <taxon>Pseudonocardiales</taxon>
        <taxon>Pseudonocardiaceae</taxon>
        <taxon>Kutzneria</taxon>
    </lineage>
</organism>
<dbReference type="SUPFAM" id="SSF51735">
    <property type="entry name" value="NAD(P)-binding Rossmann-fold domains"/>
    <property type="match status" value="1"/>
</dbReference>
<dbReference type="PANTHER" id="PTHR43180:SF33">
    <property type="entry name" value="15-HYDROXYPROSTAGLANDIN DEHYDROGENASE [NAD(+)]-LIKE"/>
    <property type="match status" value="1"/>
</dbReference>
<keyword evidence="4" id="KW-1185">Reference proteome</keyword>
<dbReference type="InterPro" id="IPR036291">
    <property type="entry name" value="NAD(P)-bd_dom_sf"/>
</dbReference>
<proteinExistence type="inferred from homology"/>
<dbReference type="GO" id="GO:0016491">
    <property type="term" value="F:oxidoreductase activity"/>
    <property type="evidence" value="ECO:0007669"/>
    <property type="project" value="UniProtKB-KW"/>
</dbReference>
<evidence type="ECO:0000313" key="3">
    <source>
        <dbReference type="EMBL" id="MFC0540502.1"/>
    </source>
</evidence>
<gene>
    <name evidence="3" type="ORF">ACFFH7_03365</name>
</gene>
<dbReference type="EMBL" id="JBHLUD010000001">
    <property type="protein sequence ID" value="MFC0540502.1"/>
    <property type="molecule type" value="Genomic_DNA"/>
</dbReference>
<sequence length="230" mass="23419">MTVVLVTGGASGIGAAVARRFAGNGAQVVIADVNPLGAEVAAEIGGLFVPTDVSAVEDNDNVVAAAREAFGGLDVVHLNAGIGAGGTDFDLDAYRRIMAVNLDGTMFGIRAAVRGGARAIVVTSSLAGISPATFDPVYSASKHAIIGLVRSFQIPDVTINAVCPGFIDTPMVAGFRDRLLEHGLAVASPDEVAAAVEQIVAGGESNQAWEVQAGRPPAVVQFPTVELSQR</sequence>
<evidence type="ECO:0000313" key="4">
    <source>
        <dbReference type="Proteomes" id="UP001589810"/>
    </source>
</evidence>
<dbReference type="PRINTS" id="PR00081">
    <property type="entry name" value="GDHRDH"/>
</dbReference>
<keyword evidence="2 3" id="KW-0560">Oxidoreductase</keyword>
<evidence type="ECO:0000256" key="2">
    <source>
        <dbReference type="ARBA" id="ARBA00023002"/>
    </source>
</evidence>